<dbReference type="InterPro" id="IPR004679">
    <property type="entry name" value="2-OHcarboxylate_transport"/>
</dbReference>
<dbReference type="AlphaFoldDB" id="A0A859IA97"/>
<dbReference type="Proteomes" id="UP000509122">
    <property type="component" value="Chromosome"/>
</dbReference>
<feature type="transmembrane region" description="Helical" evidence="2">
    <location>
        <begin position="491"/>
        <end position="511"/>
    </location>
</feature>
<evidence type="ECO:0000256" key="1">
    <source>
        <dbReference type="SAM" id="MobiDB-lite"/>
    </source>
</evidence>
<dbReference type="GO" id="GO:0016020">
    <property type="term" value="C:membrane"/>
    <property type="evidence" value="ECO:0007669"/>
    <property type="project" value="InterPro"/>
</dbReference>
<feature type="transmembrane region" description="Helical" evidence="2">
    <location>
        <begin position="192"/>
        <end position="214"/>
    </location>
</feature>
<keyword evidence="2" id="KW-0472">Membrane</keyword>
<proteinExistence type="predicted"/>
<dbReference type="PANTHER" id="PTHR40033:SF1">
    <property type="entry name" value="CITRATE-SODIUM SYMPORTER"/>
    <property type="match status" value="1"/>
</dbReference>
<feature type="transmembrane region" description="Helical" evidence="2">
    <location>
        <begin position="38"/>
        <end position="62"/>
    </location>
</feature>
<sequence length="512" mass="55738">MSIEQEQSSPDNKENNNNNKDNKDSKKVNSIFAPQKTILGFSVPLFCLMSLVVFVQVFVLGFVSFQTTKKFNPAFHPLITPLLIAMLLAAVLQKIGAKTPLLKDIGGGSILCILVPSILFTYPFFKDDSIFLQMQKFMQSIMKHLNAESIKVKETQYTYKAIGFASFFVSALIIGSFLSMDKKLLKSSFKKFIPLILVSLLTGALVVGTLGALLNPIGGLENASQTSKGGFLDAVFYIFAPLASGGMSSGVTPLKNAYAGQNLDWQEPFMSHMTPALLVGGIFSIFASGLIKKFLKTTKYSGYGKLEIKETPKNPDKNTSKSVPEKLSYPQITTGLIAIFTLYLLSVLIKESLILLLPNIKKYLPEYIVFLVFVVVLMKLFNVVSDYYNSCINQASKFVTTNFTSAFLVILGSSIPMEDMLKQLNVKFVFTCIMCVLSVALVAGYLGKKLGYYPVESSITAGLCTNSIGGAGNVAILSASDLMGLMPFAQIATRIGGALVVVVASIAYPLLY</sequence>
<feature type="transmembrane region" description="Helical" evidence="2">
    <location>
        <begin position="332"/>
        <end position="357"/>
    </location>
</feature>
<dbReference type="GO" id="GO:0008514">
    <property type="term" value="F:organic anion transmembrane transporter activity"/>
    <property type="evidence" value="ECO:0007669"/>
    <property type="project" value="InterPro"/>
</dbReference>
<feature type="transmembrane region" description="Helical" evidence="2">
    <location>
        <begin position="275"/>
        <end position="295"/>
    </location>
</feature>
<evidence type="ECO:0000313" key="4">
    <source>
        <dbReference type="Proteomes" id="UP000509122"/>
    </source>
</evidence>
<evidence type="ECO:0000256" key="2">
    <source>
        <dbReference type="SAM" id="Phobius"/>
    </source>
</evidence>
<dbReference type="KEGG" id="rphy:RP166_7950"/>
<accession>A0A859IA97</accession>
<feature type="transmembrane region" description="Helical" evidence="2">
    <location>
        <begin position="364"/>
        <end position="384"/>
    </location>
</feature>
<organism evidence="3 4">
    <name type="scientific">Rapeseed phyllody phytoplasma</name>
    <dbReference type="NCBI Taxonomy" id="2490543"/>
    <lineage>
        <taxon>Bacteria</taxon>
        <taxon>Bacillati</taxon>
        <taxon>Mycoplasmatota</taxon>
        <taxon>Mollicutes</taxon>
        <taxon>Acholeplasmatales</taxon>
        <taxon>Acholeplasmataceae</taxon>
        <taxon>Candidatus Phytoplasma</taxon>
        <taxon>16SrI (Aster yellows group)</taxon>
    </lineage>
</organism>
<feature type="transmembrane region" description="Helical" evidence="2">
    <location>
        <begin position="161"/>
        <end position="180"/>
    </location>
</feature>
<feature type="region of interest" description="Disordered" evidence="1">
    <location>
        <begin position="1"/>
        <end position="26"/>
    </location>
</feature>
<dbReference type="PANTHER" id="PTHR40033">
    <property type="entry name" value="NA(+)-MALATE SYMPORTER"/>
    <property type="match status" value="1"/>
</dbReference>
<gene>
    <name evidence="3" type="primary">citS</name>
    <name evidence="3" type="ORF">RP166_7950</name>
</gene>
<dbReference type="EMBL" id="CP055264">
    <property type="protein sequence ID" value="QKX95726.1"/>
    <property type="molecule type" value="Genomic_DNA"/>
</dbReference>
<protein>
    <submittedName>
        <fullName evidence="3">Malate/citrate symporter</fullName>
    </submittedName>
</protein>
<keyword evidence="2" id="KW-0812">Transmembrane</keyword>
<feature type="transmembrane region" description="Helical" evidence="2">
    <location>
        <begin position="105"/>
        <end position="125"/>
    </location>
</feature>
<reference evidence="3 4" key="1">
    <citation type="submission" date="2020-06" db="EMBL/GenBank/DDBJ databases">
        <title>Complete genome sequence of Candidatus Phytoplasma asteris RP166.</title>
        <authorList>
            <person name="Cho S.-T."/>
            <person name="Zwolinska A."/>
            <person name="Huang W."/>
            <person name="Wouters R."/>
            <person name="Hogenhout S.A."/>
            <person name="Kuo C.-H."/>
        </authorList>
    </citation>
    <scope>NUCLEOTIDE SEQUENCE [LARGE SCALE GENOMIC DNA]</scope>
    <source>
        <strain evidence="3">RP166</strain>
    </source>
</reference>
<dbReference type="Pfam" id="PF03390">
    <property type="entry name" value="2HCT"/>
    <property type="match status" value="1"/>
</dbReference>
<feature type="transmembrane region" description="Helical" evidence="2">
    <location>
        <begin position="428"/>
        <end position="447"/>
    </location>
</feature>
<evidence type="ECO:0000313" key="3">
    <source>
        <dbReference type="EMBL" id="QKX95726.1"/>
    </source>
</evidence>
<feature type="transmembrane region" description="Helical" evidence="2">
    <location>
        <begin position="74"/>
        <end position="93"/>
    </location>
</feature>
<keyword evidence="2" id="KW-1133">Transmembrane helix</keyword>
<name>A0A859IA97_9MOLU</name>